<reference evidence="1 2" key="1">
    <citation type="submission" date="2018-03" db="EMBL/GenBank/DDBJ databases">
        <authorList>
            <person name="Keele B.F."/>
        </authorList>
    </citation>
    <scope>NUCLEOTIDE SEQUENCE [LARGE SCALE GENOMIC DNA]</scope>
    <source>
        <strain evidence="1 2">YL28-9</strain>
    </source>
</reference>
<accession>A0A2T3HM86</accession>
<organism evidence="1 2">
    <name type="scientific">Pedobacter yulinensis</name>
    <dbReference type="NCBI Taxonomy" id="2126353"/>
    <lineage>
        <taxon>Bacteria</taxon>
        <taxon>Pseudomonadati</taxon>
        <taxon>Bacteroidota</taxon>
        <taxon>Sphingobacteriia</taxon>
        <taxon>Sphingobacteriales</taxon>
        <taxon>Sphingobacteriaceae</taxon>
        <taxon>Pedobacter</taxon>
    </lineage>
</organism>
<evidence type="ECO:0000313" key="2">
    <source>
        <dbReference type="Proteomes" id="UP000240912"/>
    </source>
</evidence>
<keyword evidence="2" id="KW-1185">Reference proteome</keyword>
<dbReference type="Proteomes" id="UP000240912">
    <property type="component" value="Unassembled WGS sequence"/>
</dbReference>
<name>A0A2T3HM86_9SPHI</name>
<dbReference type="AlphaFoldDB" id="A0A2T3HM86"/>
<dbReference type="EMBL" id="PYLS01000005">
    <property type="protein sequence ID" value="PST83550.1"/>
    <property type="molecule type" value="Genomic_DNA"/>
</dbReference>
<evidence type="ECO:0000313" key="1">
    <source>
        <dbReference type="EMBL" id="PST83550.1"/>
    </source>
</evidence>
<dbReference type="RefSeq" id="WP_107215810.1">
    <property type="nucleotide sequence ID" value="NZ_KZ686269.1"/>
</dbReference>
<sequence>MQKRLPIQDLNTLEIQKTRLMFELRRQEKALKLDGYHLLEHVPAQVLEQSLAPMTAVAPVLTIKNPVGKLLSGLALKLFPRQGFLQRLGITFAAKRVGAAIEKKVLQKSHS</sequence>
<protein>
    <submittedName>
        <fullName evidence="1">Uncharacterized protein</fullName>
    </submittedName>
</protein>
<dbReference type="OrthoDB" id="9885491at2"/>
<gene>
    <name evidence="1" type="ORF">C7T94_13440</name>
</gene>
<comment type="caution">
    <text evidence="1">The sequence shown here is derived from an EMBL/GenBank/DDBJ whole genome shotgun (WGS) entry which is preliminary data.</text>
</comment>
<proteinExistence type="predicted"/>